<reference evidence="7 8" key="1">
    <citation type="journal article" date="2009" name="Science">
        <title>Green evolution and dynamic adaptations revealed by genomes of the marine picoeukaryotes Micromonas.</title>
        <authorList>
            <person name="Worden A.Z."/>
            <person name="Lee J.H."/>
            <person name="Mock T."/>
            <person name="Rouze P."/>
            <person name="Simmons M.P."/>
            <person name="Aerts A.L."/>
            <person name="Allen A.E."/>
            <person name="Cuvelier M.L."/>
            <person name="Derelle E."/>
            <person name="Everett M.V."/>
            <person name="Foulon E."/>
            <person name="Grimwood J."/>
            <person name="Gundlach H."/>
            <person name="Henrissat B."/>
            <person name="Napoli C."/>
            <person name="McDonald S.M."/>
            <person name="Parker M.S."/>
            <person name="Rombauts S."/>
            <person name="Salamov A."/>
            <person name="Von Dassow P."/>
            <person name="Badger J.H."/>
            <person name="Coutinho P.M."/>
            <person name="Demir E."/>
            <person name="Dubchak I."/>
            <person name="Gentemann C."/>
            <person name="Eikrem W."/>
            <person name="Gready J.E."/>
            <person name="John U."/>
            <person name="Lanier W."/>
            <person name="Lindquist E.A."/>
            <person name="Lucas S."/>
            <person name="Mayer K.F."/>
            <person name="Moreau H."/>
            <person name="Not F."/>
            <person name="Otillar R."/>
            <person name="Panaud O."/>
            <person name="Pangilinan J."/>
            <person name="Paulsen I."/>
            <person name="Piegu B."/>
            <person name="Poliakov A."/>
            <person name="Robbens S."/>
            <person name="Schmutz J."/>
            <person name="Toulza E."/>
            <person name="Wyss T."/>
            <person name="Zelensky A."/>
            <person name="Zhou K."/>
            <person name="Armbrust E.V."/>
            <person name="Bhattacharya D."/>
            <person name="Goodenough U.W."/>
            <person name="Van de Peer Y."/>
            <person name="Grigoriev I.V."/>
        </authorList>
    </citation>
    <scope>NUCLEOTIDE SEQUENCE [LARGE SCALE GENOMIC DNA]</scope>
    <source>
        <strain evidence="7 8">CCMP1545</strain>
    </source>
</reference>
<evidence type="ECO:0000256" key="4">
    <source>
        <dbReference type="ARBA" id="ARBA00023242"/>
    </source>
</evidence>
<dbReference type="KEGG" id="mpp:MICPUCDRAFT_51388"/>
<dbReference type="PROSITE" id="PS50217">
    <property type="entry name" value="BZIP"/>
    <property type="match status" value="1"/>
</dbReference>
<dbReference type="EMBL" id="GG663744">
    <property type="protein sequence ID" value="EEH54187.1"/>
    <property type="molecule type" value="Genomic_DNA"/>
</dbReference>
<dbReference type="Gene3D" id="1.20.5.170">
    <property type="match status" value="1"/>
</dbReference>
<name>C1N1F9_MICPC</name>
<dbReference type="GO" id="GO:0005634">
    <property type="term" value="C:nucleus"/>
    <property type="evidence" value="ECO:0007669"/>
    <property type="project" value="TreeGrafter"/>
</dbReference>
<keyword evidence="3" id="KW-0804">Transcription</keyword>
<feature type="domain" description="BZIP" evidence="6">
    <location>
        <begin position="34"/>
        <end position="97"/>
    </location>
</feature>
<evidence type="ECO:0000256" key="3">
    <source>
        <dbReference type="ARBA" id="ARBA00023163"/>
    </source>
</evidence>
<dbReference type="Proteomes" id="UP000001876">
    <property type="component" value="Unassembled WGS sequence"/>
</dbReference>
<sequence length="191" mass="20897">MIDHLDPPVNVSPDATSDEHENHENHHGEDDPDEARRLRRVKSNRESARRSRARKQQRLVELERSTRVLDDDVRRTRQNVALMSSVMYHVVEENRQLESECAAIGRQILAMNEQAVAKARADAIAQGAMARRGGGTTTTGTGASGGAGAGMIGRVDSPKSPHRIRRAPSLTVVREEEAEYAFHAGGTTSAA</sequence>
<dbReference type="SUPFAM" id="SSF57959">
    <property type="entry name" value="Leucine zipper domain"/>
    <property type="match status" value="1"/>
</dbReference>
<feature type="compositionally biased region" description="Basic and acidic residues" evidence="5">
    <location>
        <begin position="17"/>
        <end position="29"/>
    </location>
</feature>
<dbReference type="RefSeq" id="XP_003061557.1">
    <property type="nucleotide sequence ID" value="XM_003061511.1"/>
</dbReference>
<dbReference type="GeneID" id="9687248"/>
<proteinExistence type="predicted"/>
<feature type="region of interest" description="Disordered" evidence="5">
    <location>
        <begin position="1"/>
        <end position="58"/>
    </location>
</feature>
<evidence type="ECO:0000256" key="1">
    <source>
        <dbReference type="ARBA" id="ARBA00023015"/>
    </source>
</evidence>
<evidence type="ECO:0000313" key="7">
    <source>
        <dbReference type="EMBL" id="EEH54187.1"/>
    </source>
</evidence>
<keyword evidence="8" id="KW-1185">Reference proteome</keyword>
<organism evidence="8">
    <name type="scientific">Micromonas pusilla (strain CCMP1545)</name>
    <name type="common">Picoplanktonic green alga</name>
    <dbReference type="NCBI Taxonomy" id="564608"/>
    <lineage>
        <taxon>Eukaryota</taxon>
        <taxon>Viridiplantae</taxon>
        <taxon>Chlorophyta</taxon>
        <taxon>Mamiellophyceae</taxon>
        <taxon>Mamiellales</taxon>
        <taxon>Mamiellaceae</taxon>
        <taxon>Micromonas</taxon>
    </lineage>
</organism>
<evidence type="ECO:0000256" key="5">
    <source>
        <dbReference type="SAM" id="MobiDB-lite"/>
    </source>
</evidence>
<evidence type="ECO:0000256" key="2">
    <source>
        <dbReference type="ARBA" id="ARBA00023125"/>
    </source>
</evidence>
<dbReference type="AlphaFoldDB" id="C1N1F9"/>
<protein>
    <submittedName>
        <fullName evidence="7">Predicted protein</fullName>
    </submittedName>
</protein>
<dbReference type="GO" id="GO:0045893">
    <property type="term" value="P:positive regulation of DNA-templated transcription"/>
    <property type="evidence" value="ECO:0007669"/>
    <property type="project" value="TreeGrafter"/>
</dbReference>
<gene>
    <name evidence="7" type="ORF">MICPUCDRAFT_51388</name>
</gene>
<feature type="region of interest" description="Disordered" evidence="5">
    <location>
        <begin position="131"/>
        <end position="169"/>
    </location>
</feature>
<accession>C1N1F9</accession>
<feature type="compositionally biased region" description="Gly residues" evidence="5">
    <location>
        <begin position="132"/>
        <end position="151"/>
    </location>
</feature>
<dbReference type="PROSITE" id="PS00036">
    <property type="entry name" value="BZIP_BASIC"/>
    <property type="match status" value="1"/>
</dbReference>
<dbReference type="InterPro" id="IPR046347">
    <property type="entry name" value="bZIP_sf"/>
</dbReference>
<dbReference type="Pfam" id="PF00170">
    <property type="entry name" value="bZIP_1"/>
    <property type="match status" value="1"/>
</dbReference>
<dbReference type="PANTHER" id="PTHR45764:SF21">
    <property type="entry name" value="OS03G0770000 PROTEIN"/>
    <property type="match status" value="1"/>
</dbReference>
<dbReference type="GO" id="GO:0000976">
    <property type="term" value="F:transcription cis-regulatory region binding"/>
    <property type="evidence" value="ECO:0007669"/>
    <property type="project" value="TreeGrafter"/>
</dbReference>
<keyword evidence="2" id="KW-0238">DNA-binding</keyword>
<evidence type="ECO:0000259" key="6">
    <source>
        <dbReference type="PROSITE" id="PS50217"/>
    </source>
</evidence>
<dbReference type="InterPro" id="IPR004827">
    <property type="entry name" value="bZIP"/>
</dbReference>
<dbReference type="GO" id="GO:0003700">
    <property type="term" value="F:DNA-binding transcription factor activity"/>
    <property type="evidence" value="ECO:0007669"/>
    <property type="project" value="InterPro"/>
</dbReference>
<keyword evidence="1" id="KW-0805">Transcription regulation</keyword>
<keyword evidence="4" id="KW-0539">Nucleus</keyword>
<evidence type="ECO:0000313" key="8">
    <source>
        <dbReference type="Proteomes" id="UP000001876"/>
    </source>
</evidence>
<dbReference type="SMART" id="SM00338">
    <property type="entry name" value="BRLZ"/>
    <property type="match status" value="1"/>
</dbReference>
<dbReference type="PANTHER" id="PTHR45764">
    <property type="entry name" value="BZIP TRANSCRIPTION FACTOR 44"/>
    <property type="match status" value="1"/>
</dbReference>